<dbReference type="InterPro" id="IPR045116">
    <property type="entry name" value="Clp1/Grc3"/>
</dbReference>
<evidence type="ECO:0000259" key="3">
    <source>
        <dbReference type="Pfam" id="PF06807"/>
    </source>
</evidence>
<dbReference type="OrthoDB" id="258143at2759"/>
<gene>
    <name evidence="5" type="ORF">SDRG_13229</name>
</gene>
<evidence type="ECO:0000313" key="6">
    <source>
        <dbReference type="Proteomes" id="UP000030762"/>
    </source>
</evidence>
<keyword evidence="6" id="KW-1185">Reference proteome</keyword>
<dbReference type="Pfam" id="PF06807">
    <property type="entry name" value="Clp1"/>
    <property type="match status" value="1"/>
</dbReference>
<dbReference type="VEuPathDB" id="FungiDB:SDRG_13229"/>
<dbReference type="InterPro" id="IPR032319">
    <property type="entry name" value="CLP1_P"/>
</dbReference>
<evidence type="ECO:0000256" key="2">
    <source>
        <dbReference type="ARBA" id="ARBA00022840"/>
    </source>
</evidence>
<dbReference type="STRING" id="1156394.T0RA95"/>
<dbReference type="GeneID" id="19953956"/>
<dbReference type="Proteomes" id="UP000030762">
    <property type="component" value="Unassembled WGS sequence"/>
</dbReference>
<protein>
    <submittedName>
        <fullName evidence="5">Uncharacterized protein</fullName>
    </submittedName>
</protein>
<dbReference type="eggNOG" id="KOG2749">
    <property type="taxonomic scope" value="Eukaryota"/>
</dbReference>
<dbReference type="InterPro" id="IPR010655">
    <property type="entry name" value="Clp1_C"/>
</dbReference>
<sequence length="339" mass="36776">MDVDAVQDAWSQRRAETRGPTVLIAGPTDAGKSSLSRALLWHALQDRPEDGVAFVDLDIGQGEISIPGTIGATVLTRASLPDEDDLLDFGHSHNYPLAFHGRKMQYFVGDANLSAVPGAFKHYTSALATSLAQRHTADPELNGAVINTCGWVDDLGYQLLLHAVRAFAVDILVVLGSHSVYDQLLQDAPPSTTLFNLPRAAGAVRRSGPTRRAARDQRLQRYFAPQGEWTYVEVDAASIVFHRVRDKDPRGRGRAKLLLAKESILADRWLHQVVALVRPPPPTLARDDATQYLLRAPAIGFVAIHAIDKQAKTVTLVAPVGGPLPSKHLLAGSNVELLP</sequence>
<name>T0RA95_SAPDV</name>
<dbReference type="GO" id="GO:0031124">
    <property type="term" value="P:mRNA 3'-end processing"/>
    <property type="evidence" value="ECO:0007669"/>
    <property type="project" value="InterPro"/>
</dbReference>
<organism evidence="5 6">
    <name type="scientific">Saprolegnia diclina (strain VS20)</name>
    <dbReference type="NCBI Taxonomy" id="1156394"/>
    <lineage>
        <taxon>Eukaryota</taxon>
        <taxon>Sar</taxon>
        <taxon>Stramenopiles</taxon>
        <taxon>Oomycota</taxon>
        <taxon>Saprolegniomycetes</taxon>
        <taxon>Saprolegniales</taxon>
        <taxon>Saprolegniaceae</taxon>
        <taxon>Saprolegnia</taxon>
    </lineage>
</organism>
<feature type="domain" description="Clp1 P-loop" evidence="4">
    <location>
        <begin position="26"/>
        <end position="224"/>
    </location>
</feature>
<dbReference type="Gene3D" id="2.40.30.330">
    <property type="entry name" value="Pre-mRNA cleavage complex subunit Clp1, C-terminal domain"/>
    <property type="match status" value="1"/>
</dbReference>
<dbReference type="PANTHER" id="PTHR12755">
    <property type="entry name" value="CLEAVAGE/POLYADENYLATION FACTOR IA SUBUNIT CLP1P"/>
    <property type="match status" value="1"/>
</dbReference>
<dbReference type="InterPro" id="IPR038238">
    <property type="entry name" value="Clp1_C_sf"/>
</dbReference>
<dbReference type="GO" id="GO:0005524">
    <property type="term" value="F:ATP binding"/>
    <property type="evidence" value="ECO:0007669"/>
    <property type="project" value="UniProtKB-KW"/>
</dbReference>
<evidence type="ECO:0000256" key="1">
    <source>
        <dbReference type="ARBA" id="ARBA00022741"/>
    </source>
</evidence>
<accession>T0RA95</accession>
<dbReference type="GO" id="GO:0005634">
    <property type="term" value="C:nucleus"/>
    <property type="evidence" value="ECO:0007669"/>
    <property type="project" value="TreeGrafter"/>
</dbReference>
<dbReference type="SUPFAM" id="SSF52540">
    <property type="entry name" value="P-loop containing nucleoside triphosphate hydrolases"/>
    <property type="match status" value="1"/>
</dbReference>
<dbReference type="InParanoid" id="T0RA95"/>
<proteinExistence type="predicted"/>
<keyword evidence="2" id="KW-0067">ATP-binding</keyword>
<dbReference type="Pfam" id="PF16575">
    <property type="entry name" value="CLP1_P"/>
    <property type="match status" value="1"/>
</dbReference>
<dbReference type="EMBL" id="JH767188">
    <property type="protein sequence ID" value="EQC29073.1"/>
    <property type="molecule type" value="Genomic_DNA"/>
</dbReference>
<dbReference type="GO" id="GO:0006388">
    <property type="term" value="P:tRNA splicing, via endonucleolytic cleavage and ligation"/>
    <property type="evidence" value="ECO:0007669"/>
    <property type="project" value="TreeGrafter"/>
</dbReference>
<reference evidence="5 6" key="1">
    <citation type="submission" date="2012-04" db="EMBL/GenBank/DDBJ databases">
        <title>The Genome Sequence of Saprolegnia declina VS20.</title>
        <authorList>
            <consortium name="The Broad Institute Genome Sequencing Platform"/>
            <person name="Russ C."/>
            <person name="Nusbaum C."/>
            <person name="Tyler B."/>
            <person name="van West P."/>
            <person name="Dieguez-Uribeondo J."/>
            <person name="de Bruijn I."/>
            <person name="Tripathy S."/>
            <person name="Jiang R."/>
            <person name="Young S.K."/>
            <person name="Zeng Q."/>
            <person name="Gargeya S."/>
            <person name="Fitzgerald M."/>
            <person name="Haas B."/>
            <person name="Abouelleil A."/>
            <person name="Alvarado L."/>
            <person name="Arachchi H.M."/>
            <person name="Berlin A."/>
            <person name="Chapman S.B."/>
            <person name="Goldberg J."/>
            <person name="Griggs A."/>
            <person name="Gujja S."/>
            <person name="Hansen M."/>
            <person name="Howarth C."/>
            <person name="Imamovic A."/>
            <person name="Larimer J."/>
            <person name="McCowen C."/>
            <person name="Montmayeur A."/>
            <person name="Murphy C."/>
            <person name="Neiman D."/>
            <person name="Pearson M."/>
            <person name="Priest M."/>
            <person name="Roberts A."/>
            <person name="Saif S."/>
            <person name="Shea T."/>
            <person name="Sisk P."/>
            <person name="Sykes S."/>
            <person name="Wortman J."/>
            <person name="Nusbaum C."/>
            <person name="Birren B."/>
        </authorList>
    </citation>
    <scope>NUCLEOTIDE SEQUENCE [LARGE SCALE GENOMIC DNA]</scope>
    <source>
        <strain evidence="5 6">VS20</strain>
    </source>
</reference>
<evidence type="ECO:0000259" key="4">
    <source>
        <dbReference type="Pfam" id="PF16575"/>
    </source>
</evidence>
<dbReference type="Gene3D" id="3.40.50.300">
    <property type="entry name" value="P-loop containing nucleotide triphosphate hydrolases"/>
    <property type="match status" value="1"/>
</dbReference>
<dbReference type="AlphaFoldDB" id="T0RA95"/>
<dbReference type="PANTHER" id="PTHR12755:SF6">
    <property type="entry name" value="POLYRIBONUCLEOTIDE 5'-HYDROXYL-KINASE CLP1"/>
    <property type="match status" value="1"/>
</dbReference>
<evidence type="ECO:0000313" key="5">
    <source>
        <dbReference type="EMBL" id="EQC29073.1"/>
    </source>
</evidence>
<keyword evidence="1" id="KW-0547">Nucleotide-binding</keyword>
<dbReference type="GO" id="GO:0051731">
    <property type="term" value="F:polynucleotide 5'-hydroxyl-kinase activity"/>
    <property type="evidence" value="ECO:0007669"/>
    <property type="project" value="InterPro"/>
</dbReference>
<dbReference type="RefSeq" id="XP_008617532.1">
    <property type="nucleotide sequence ID" value="XM_008619310.1"/>
</dbReference>
<feature type="domain" description="Clp1 C-terminal" evidence="3">
    <location>
        <begin position="266"/>
        <end position="333"/>
    </location>
</feature>
<dbReference type="InterPro" id="IPR027417">
    <property type="entry name" value="P-loop_NTPase"/>
</dbReference>